<dbReference type="InterPro" id="IPR042104">
    <property type="entry name" value="PKS_dehydratase_sf"/>
</dbReference>
<dbReference type="InterPro" id="IPR050091">
    <property type="entry name" value="PKS_NRPS_Biosynth_Enz"/>
</dbReference>
<dbReference type="SMART" id="SM00826">
    <property type="entry name" value="PKS_DH"/>
    <property type="match status" value="1"/>
</dbReference>
<feature type="active site" description="Proton donor; for dehydratase activity" evidence="3">
    <location>
        <position position="194"/>
    </location>
</feature>
<evidence type="ECO:0000256" key="3">
    <source>
        <dbReference type="PROSITE-ProRule" id="PRU01363"/>
    </source>
</evidence>
<dbReference type="EMBL" id="JAERRF010000136">
    <property type="protein sequence ID" value="MBL1102895.1"/>
    <property type="molecule type" value="Genomic_DNA"/>
</dbReference>
<dbReference type="InterPro" id="IPR020807">
    <property type="entry name" value="PKS_DH"/>
</dbReference>
<gene>
    <name evidence="5" type="ORF">JK363_41310</name>
</gene>
<organism evidence="5 6">
    <name type="scientific">Streptomyces coffeae</name>
    <dbReference type="NCBI Taxonomy" id="621382"/>
    <lineage>
        <taxon>Bacteria</taxon>
        <taxon>Bacillati</taxon>
        <taxon>Actinomycetota</taxon>
        <taxon>Actinomycetes</taxon>
        <taxon>Kitasatosporales</taxon>
        <taxon>Streptomycetaceae</taxon>
        <taxon>Streptomyces</taxon>
    </lineage>
</organism>
<dbReference type="Gene3D" id="3.40.50.11460">
    <property type="match status" value="1"/>
</dbReference>
<dbReference type="Proteomes" id="UP000634229">
    <property type="component" value="Unassembled WGS sequence"/>
</dbReference>
<dbReference type="PROSITE" id="PS52019">
    <property type="entry name" value="PKS_MFAS_DH"/>
    <property type="match status" value="1"/>
</dbReference>
<feature type="region of interest" description="N-terminal hotdog fold" evidence="3">
    <location>
        <begin position="1"/>
        <end position="121"/>
    </location>
</feature>
<dbReference type="RefSeq" id="WP_201883472.1">
    <property type="nucleotide sequence ID" value="NZ_JAERRF010000136.1"/>
</dbReference>
<dbReference type="InterPro" id="IPR049552">
    <property type="entry name" value="PKS_DH_N"/>
</dbReference>
<name>A0ABS1NST6_9ACTN</name>
<protein>
    <submittedName>
        <fullName evidence="5">Polyketide synthase dehydratase domain-containing protein</fullName>
    </submittedName>
</protein>
<dbReference type="PANTHER" id="PTHR43775">
    <property type="entry name" value="FATTY ACID SYNTHASE"/>
    <property type="match status" value="1"/>
</dbReference>
<comment type="caution">
    <text evidence="5">The sequence shown here is derived from an EMBL/GenBank/DDBJ whole genome shotgun (WGS) entry which is preliminary data.</text>
</comment>
<dbReference type="InterPro" id="IPR049900">
    <property type="entry name" value="PKS_mFAS_DH"/>
</dbReference>
<dbReference type="Pfam" id="PF14765">
    <property type="entry name" value="PS-DH"/>
    <property type="match status" value="1"/>
</dbReference>
<evidence type="ECO:0000313" key="5">
    <source>
        <dbReference type="EMBL" id="MBL1102895.1"/>
    </source>
</evidence>
<dbReference type="Pfam" id="PF21089">
    <property type="entry name" value="PKS_DH_N"/>
    <property type="match status" value="1"/>
</dbReference>
<feature type="non-terminal residue" evidence="5">
    <location>
        <position position="1"/>
    </location>
</feature>
<evidence type="ECO:0000256" key="1">
    <source>
        <dbReference type="ARBA" id="ARBA00022679"/>
    </source>
</evidence>
<feature type="region of interest" description="C-terminal hotdog fold" evidence="3">
    <location>
        <begin position="133"/>
        <end position="270"/>
    </location>
</feature>
<sequence length="352" mass="35911">AVVVAGSDAVLLTSRLSVQSHPWLADHVVAGSVVVPGTALVELAVQAADLAGCDRVEELTLQAPLVLPQDGAVMVQISVDASEHEDGQRAVRIYSRAEGAGVDQPWMLHATGVLTAGRAVADWDLRVWPPVGAESVSLEGLYERLAGAGLVYGPAFRGLRGVWKQGEDLFVEAALPEHVADEASGFGLHPALLDTVLHALGLRGESGEGALLPFLWSGVSLSAVGASAVRVRLTPRGTGEIGLRVADATGDPVAEVSSLVLRPVSLAELTAAGSTTTDSLFRLDLLPAPVSEPGDLGVWAVLGESGEWCGAGVPVTGYGDLAGLVAAVDGGAVVPDMVVLPVCDAGADAEVS</sequence>
<dbReference type="PANTHER" id="PTHR43775:SF51">
    <property type="entry name" value="INACTIVE PHENOLPHTHIOCEROL SYNTHESIS POLYKETIDE SYNTHASE TYPE I PKS1-RELATED"/>
    <property type="match status" value="1"/>
</dbReference>
<accession>A0ABS1NST6</accession>
<evidence type="ECO:0000256" key="2">
    <source>
        <dbReference type="ARBA" id="ARBA00023268"/>
    </source>
</evidence>
<keyword evidence="2" id="KW-0511">Multifunctional enzyme</keyword>
<feature type="non-terminal residue" evidence="5">
    <location>
        <position position="352"/>
    </location>
</feature>
<reference evidence="5 6" key="1">
    <citation type="submission" date="2021-01" db="EMBL/GenBank/DDBJ databases">
        <title>WGS of actinomycetes isolated from Thailand.</title>
        <authorList>
            <person name="Thawai C."/>
        </authorList>
    </citation>
    <scope>NUCLEOTIDE SEQUENCE [LARGE SCALE GENOMIC DNA]</scope>
    <source>
        <strain evidence="5 6">CA1R205</strain>
    </source>
</reference>
<keyword evidence="1" id="KW-0808">Transferase</keyword>
<feature type="domain" description="PKS/mFAS DH" evidence="4">
    <location>
        <begin position="1"/>
        <end position="270"/>
    </location>
</feature>
<proteinExistence type="predicted"/>
<evidence type="ECO:0000313" key="6">
    <source>
        <dbReference type="Proteomes" id="UP000634229"/>
    </source>
</evidence>
<keyword evidence="6" id="KW-1185">Reference proteome</keyword>
<feature type="active site" description="Proton acceptor; for dehydratase activity" evidence="3">
    <location>
        <position position="27"/>
    </location>
</feature>
<dbReference type="Gene3D" id="3.10.129.110">
    <property type="entry name" value="Polyketide synthase dehydratase"/>
    <property type="match status" value="1"/>
</dbReference>
<dbReference type="InterPro" id="IPR049551">
    <property type="entry name" value="PKS_DH_C"/>
</dbReference>
<evidence type="ECO:0000259" key="4">
    <source>
        <dbReference type="PROSITE" id="PS52019"/>
    </source>
</evidence>